<dbReference type="InterPro" id="IPR029058">
    <property type="entry name" value="AB_hydrolase_fold"/>
</dbReference>
<name>A0ABX7S006_9ACTN</name>
<evidence type="ECO:0000256" key="1">
    <source>
        <dbReference type="SAM" id="MobiDB-lite"/>
    </source>
</evidence>
<dbReference type="SUPFAM" id="SSF53474">
    <property type="entry name" value="alpha/beta-Hydrolases"/>
    <property type="match status" value="1"/>
</dbReference>
<sequence length="59" mass="6129">MVTTDAGPVRGTVTERGRAFLGVPFAAPPVGSGGGGRPSPRPVVRRPGRRPLPGVELRR</sequence>
<keyword evidence="3" id="KW-1185">Reference proteome</keyword>
<organism evidence="2 3">
    <name type="scientific">Streptomyces griseocarneus</name>
    <dbReference type="NCBI Taxonomy" id="51201"/>
    <lineage>
        <taxon>Bacteria</taxon>
        <taxon>Bacillati</taxon>
        <taxon>Actinomycetota</taxon>
        <taxon>Actinomycetes</taxon>
        <taxon>Kitasatosporales</taxon>
        <taxon>Streptomycetaceae</taxon>
        <taxon>Streptomyces</taxon>
    </lineage>
</organism>
<dbReference type="EMBL" id="CP071595">
    <property type="protein sequence ID" value="QSY52779.1"/>
    <property type="molecule type" value="Genomic_DNA"/>
</dbReference>
<reference evidence="2 3" key="1">
    <citation type="submission" date="2021-03" db="EMBL/GenBank/DDBJ databases">
        <title>Streptomyces strains.</title>
        <authorList>
            <person name="Lund M.B."/>
            <person name="Toerring T."/>
        </authorList>
    </citation>
    <scope>NUCLEOTIDE SEQUENCE [LARGE SCALE GENOMIC DNA]</scope>
    <source>
        <strain evidence="2 3">KCC S-1010</strain>
    </source>
</reference>
<accession>A0ABX7S006</accession>
<gene>
    <name evidence="2" type="ORF">J3S04_29205</name>
</gene>
<dbReference type="RefSeq" id="WP_207555593.1">
    <property type="nucleotide sequence ID" value="NZ_CP071595.1"/>
</dbReference>
<feature type="region of interest" description="Disordered" evidence="1">
    <location>
        <begin position="24"/>
        <end position="59"/>
    </location>
</feature>
<dbReference type="Gene3D" id="3.40.50.1820">
    <property type="entry name" value="alpha/beta hydrolase"/>
    <property type="match status" value="1"/>
</dbReference>
<dbReference type="Proteomes" id="UP000671836">
    <property type="component" value="Chromosome"/>
</dbReference>
<protein>
    <submittedName>
        <fullName evidence="2">Carboxylesterase family protein</fullName>
    </submittedName>
</protein>
<proteinExistence type="predicted"/>
<evidence type="ECO:0000313" key="3">
    <source>
        <dbReference type="Proteomes" id="UP000671836"/>
    </source>
</evidence>
<evidence type="ECO:0000313" key="2">
    <source>
        <dbReference type="EMBL" id="QSY52779.1"/>
    </source>
</evidence>